<sequence>ADDPLEWCFAWAERHLKALPDENLELLRKNLADGILLLTRFSGLDAPGAAAREIERAVGIHGPDAGFMMHSAAERDARGLRCLRALAEQAAWRKHAPCHIFNDLESFVSKDVLEKMKKIAASKGDFDGSDEKEGAAFLIELMKPMFEGGESEKPSVAPCEVHGQGCNVVPEFGSKLALEITGSPCVDWSKRGRRRRAGGPTMIVYAVWLGSFIKSGLHVLVHENTPDFKDYCLLAPLHYWSSRHWKMEVFRVCPSQLGIPGRRARRFSVLWNPLHVTFAGSFKEFVQLFVTPTEYSGKIFFVSGGDLAVTASKTKLQSRQVYTDLFNERCRANVANAKASICDLTQRPPFGKLDELLPTLVTNHAPYCVECRRLLTPDESLMSQLLPADHPARQMLKDDVIKESH</sequence>
<evidence type="ECO:0000313" key="2">
    <source>
        <dbReference type="Proteomes" id="UP000601435"/>
    </source>
</evidence>
<dbReference type="SUPFAM" id="SSF53335">
    <property type="entry name" value="S-adenosyl-L-methionine-dependent methyltransferases"/>
    <property type="match status" value="1"/>
</dbReference>
<dbReference type="InterPro" id="IPR029063">
    <property type="entry name" value="SAM-dependent_MTases_sf"/>
</dbReference>
<accession>A0A813B6B8</accession>
<reference evidence="1" key="1">
    <citation type="submission" date="2021-02" db="EMBL/GenBank/DDBJ databases">
        <authorList>
            <person name="Dougan E. K."/>
            <person name="Rhodes N."/>
            <person name="Thang M."/>
            <person name="Chan C."/>
        </authorList>
    </citation>
    <scope>NUCLEOTIDE SEQUENCE</scope>
</reference>
<dbReference type="OrthoDB" id="421937at2759"/>
<name>A0A813B6B8_9DINO</name>
<feature type="non-terminal residue" evidence="1">
    <location>
        <position position="405"/>
    </location>
</feature>
<feature type="non-terminal residue" evidence="1">
    <location>
        <position position="1"/>
    </location>
</feature>
<dbReference type="Proteomes" id="UP000601435">
    <property type="component" value="Unassembled WGS sequence"/>
</dbReference>
<dbReference type="EMBL" id="CAJNJA010066754">
    <property type="protein sequence ID" value="CAE7890341.1"/>
    <property type="molecule type" value="Genomic_DNA"/>
</dbReference>
<organism evidence="1 2">
    <name type="scientific">Symbiodinium necroappetens</name>
    <dbReference type="NCBI Taxonomy" id="1628268"/>
    <lineage>
        <taxon>Eukaryota</taxon>
        <taxon>Sar</taxon>
        <taxon>Alveolata</taxon>
        <taxon>Dinophyceae</taxon>
        <taxon>Suessiales</taxon>
        <taxon>Symbiodiniaceae</taxon>
        <taxon>Symbiodinium</taxon>
    </lineage>
</organism>
<dbReference type="AlphaFoldDB" id="A0A813B6B8"/>
<evidence type="ECO:0000313" key="1">
    <source>
        <dbReference type="EMBL" id="CAE7890341.1"/>
    </source>
</evidence>
<protein>
    <submittedName>
        <fullName evidence="1">Uncharacterized protein</fullName>
    </submittedName>
</protein>
<gene>
    <name evidence="1" type="ORF">SNEC2469_LOCUS29558</name>
</gene>
<proteinExistence type="predicted"/>
<keyword evidence="2" id="KW-1185">Reference proteome</keyword>
<comment type="caution">
    <text evidence="1">The sequence shown here is derived from an EMBL/GenBank/DDBJ whole genome shotgun (WGS) entry which is preliminary data.</text>
</comment>